<dbReference type="RefSeq" id="WP_116680025.1">
    <property type="nucleotide sequence ID" value="NZ_JBGXZY010000062.1"/>
</dbReference>
<evidence type="ECO:0000313" key="16">
    <source>
        <dbReference type="Proteomes" id="UP000245462"/>
    </source>
</evidence>
<dbReference type="AlphaFoldDB" id="A0A2U1F2N4"/>
<evidence type="ECO:0000256" key="11">
    <source>
        <dbReference type="ARBA" id="ARBA00030128"/>
    </source>
</evidence>
<evidence type="ECO:0000256" key="6">
    <source>
        <dbReference type="ARBA" id="ARBA00022490"/>
    </source>
</evidence>
<evidence type="ECO:0000256" key="7">
    <source>
        <dbReference type="ARBA" id="ARBA00022679"/>
    </source>
</evidence>
<dbReference type="PANTHER" id="PTHR23117:SF13">
    <property type="entry name" value="GUANYLATE KINASE"/>
    <property type="match status" value="1"/>
</dbReference>
<keyword evidence="8 13" id="KW-0547">Nucleotide-binding</keyword>
<name>A0A2U1F2N4_9PORP</name>
<evidence type="ECO:0000256" key="10">
    <source>
        <dbReference type="ARBA" id="ARBA00022840"/>
    </source>
</evidence>
<dbReference type="EC" id="2.7.4.8" evidence="4 13"/>
<keyword evidence="7 13" id="KW-0808">Transferase</keyword>
<dbReference type="CDD" id="cd00071">
    <property type="entry name" value="GMPK"/>
    <property type="match status" value="1"/>
</dbReference>
<evidence type="ECO:0000256" key="2">
    <source>
        <dbReference type="ARBA" id="ARBA00004496"/>
    </source>
</evidence>
<comment type="catalytic activity">
    <reaction evidence="12 13">
        <text>GMP + ATP = GDP + ADP</text>
        <dbReference type="Rhea" id="RHEA:20780"/>
        <dbReference type="ChEBI" id="CHEBI:30616"/>
        <dbReference type="ChEBI" id="CHEBI:58115"/>
        <dbReference type="ChEBI" id="CHEBI:58189"/>
        <dbReference type="ChEBI" id="CHEBI:456216"/>
        <dbReference type="EC" id="2.7.4.8"/>
    </reaction>
</comment>
<keyword evidence="9 13" id="KW-0418">Kinase</keyword>
<keyword evidence="16" id="KW-1185">Reference proteome</keyword>
<dbReference type="GO" id="GO:0005524">
    <property type="term" value="F:ATP binding"/>
    <property type="evidence" value="ECO:0007669"/>
    <property type="project" value="UniProtKB-UniRule"/>
</dbReference>
<dbReference type="NCBIfam" id="TIGR03263">
    <property type="entry name" value="guanyl_kin"/>
    <property type="match status" value="1"/>
</dbReference>
<accession>A0A2U1F2N4</accession>
<evidence type="ECO:0000256" key="5">
    <source>
        <dbReference type="ARBA" id="ARBA00016296"/>
    </source>
</evidence>
<dbReference type="InterPro" id="IPR008145">
    <property type="entry name" value="GK/Ca_channel_bsu"/>
</dbReference>
<comment type="function">
    <text evidence="1 13">Essential for recycling GMP and indirectly, cGMP.</text>
</comment>
<gene>
    <name evidence="13" type="primary">gmk</name>
    <name evidence="15" type="ORF">C7382_1228</name>
</gene>
<keyword evidence="6 13" id="KW-0963">Cytoplasm</keyword>
<evidence type="ECO:0000259" key="14">
    <source>
        <dbReference type="PROSITE" id="PS50052"/>
    </source>
</evidence>
<evidence type="ECO:0000256" key="3">
    <source>
        <dbReference type="ARBA" id="ARBA00005790"/>
    </source>
</evidence>
<dbReference type="GO" id="GO:0004385">
    <property type="term" value="F:GMP kinase activity"/>
    <property type="evidence" value="ECO:0007669"/>
    <property type="project" value="UniProtKB-UniRule"/>
</dbReference>
<feature type="binding site" evidence="13">
    <location>
        <begin position="9"/>
        <end position="16"/>
    </location>
    <ligand>
        <name>ATP</name>
        <dbReference type="ChEBI" id="CHEBI:30616"/>
    </ligand>
</feature>
<dbReference type="Pfam" id="PF00625">
    <property type="entry name" value="Guanylate_kin"/>
    <property type="match status" value="1"/>
</dbReference>
<dbReference type="PROSITE" id="PS50052">
    <property type="entry name" value="GUANYLATE_KINASE_2"/>
    <property type="match status" value="1"/>
</dbReference>
<evidence type="ECO:0000256" key="12">
    <source>
        <dbReference type="ARBA" id="ARBA00048594"/>
    </source>
</evidence>
<dbReference type="InterPro" id="IPR008144">
    <property type="entry name" value="Guanylate_kin-like_dom"/>
</dbReference>
<reference evidence="15 16" key="1">
    <citation type="submission" date="2018-04" db="EMBL/GenBank/DDBJ databases">
        <title>Genomic Encyclopedia of Type Strains, Phase IV (KMG-IV): sequencing the most valuable type-strain genomes for metagenomic binning, comparative biology and taxonomic classification.</title>
        <authorList>
            <person name="Goeker M."/>
        </authorList>
    </citation>
    <scope>NUCLEOTIDE SEQUENCE [LARGE SCALE GENOMIC DNA]</scope>
    <source>
        <strain evidence="15 16">DSM 28520</strain>
    </source>
</reference>
<dbReference type="SMART" id="SM00072">
    <property type="entry name" value="GuKc"/>
    <property type="match status" value="1"/>
</dbReference>
<keyword evidence="10 13" id="KW-0067">ATP-binding</keyword>
<comment type="similarity">
    <text evidence="3 13">Belongs to the guanylate kinase family.</text>
</comment>
<dbReference type="Gene3D" id="3.30.63.10">
    <property type="entry name" value="Guanylate Kinase phosphate binding domain"/>
    <property type="match status" value="1"/>
</dbReference>
<comment type="subcellular location">
    <subcellularLocation>
        <location evidence="2 13">Cytoplasm</location>
    </subcellularLocation>
</comment>
<dbReference type="PANTHER" id="PTHR23117">
    <property type="entry name" value="GUANYLATE KINASE-RELATED"/>
    <property type="match status" value="1"/>
</dbReference>
<dbReference type="Gene3D" id="3.40.50.300">
    <property type="entry name" value="P-loop containing nucleotide triphosphate hydrolases"/>
    <property type="match status" value="1"/>
</dbReference>
<evidence type="ECO:0000256" key="8">
    <source>
        <dbReference type="ARBA" id="ARBA00022741"/>
    </source>
</evidence>
<dbReference type="HAMAP" id="MF_00328">
    <property type="entry name" value="Guanylate_kinase"/>
    <property type="match status" value="1"/>
</dbReference>
<protein>
    <recommendedName>
        <fullName evidence="5 13">Guanylate kinase</fullName>
        <ecNumber evidence="4 13">2.7.4.8</ecNumber>
    </recommendedName>
    <alternativeName>
        <fullName evidence="11 13">GMP kinase</fullName>
    </alternativeName>
</protein>
<evidence type="ECO:0000256" key="4">
    <source>
        <dbReference type="ARBA" id="ARBA00012961"/>
    </source>
</evidence>
<dbReference type="SUPFAM" id="SSF52540">
    <property type="entry name" value="P-loop containing nucleoside triphosphate hydrolases"/>
    <property type="match status" value="1"/>
</dbReference>
<dbReference type="PROSITE" id="PS00856">
    <property type="entry name" value="GUANYLATE_KINASE_1"/>
    <property type="match status" value="1"/>
</dbReference>
<proteinExistence type="inferred from homology"/>
<dbReference type="InterPro" id="IPR020590">
    <property type="entry name" value="Guanylate_kinase_CS"/>
</dbReference>
<dbReference type="OrthoDB" id="9808150at2"/>
<comment type="caution">
    <text evidence="15">The sequence shown here is derived from an EMBL/GenBank/DDBJ whole genome shotgun (WGS) entry which is preliminary data.</text>
</comment>
<evidence type="ECO:0000256" key="1">
    <source>
        <dbReference type="ARBA" id="ARBA00003531"/>
    </source>
</evidence>
<dbReference type="FunFam" id="3.30.63.10:FF:000005">
    <property type="entry name" value="Guanylate kinase"/>
    <property type="match status" value="1"/>
</dbReference>
<dbReference type="GO" id="GO:0005829">
    <property type="term" value="C:cytosol"/>
    <property type="evidence" value="ECO:0007669"/>
    <property type="project" value="TreeGrafter"/>
</dbReference>
<evidence type="ECO:0000313" key="15">
    <source>
        <dbReference type="EMBL" id="PVZ06426.1"/>
    </source>
</evidence>
<dbReference type="InterPro" id="IPR017665">
    <property type="entry name" value="Guanylate_kinase"/>
</dbReference>
<evidence type="ECO:0000256" key="9">
    <source>
        <dbReference type="ARBA" id="ARBA00022777"/>
    </source>
</evidence>
<organism evidence="15 16">
    <name type="scientific">Porphyromonas loveana</name>
    <dbReference type="NCBI Taxonomy" id="1884669"/>
    <lineage>
        <taxon>Bacteria</taxon>
        <taxon>Pseudomonadati</taxon>
        <taxon>Bacteroidota</taxon>
        <taxon>Bacteroidia</taxon>
        <taxon>Bacteroidales</taxon>
        <taxon>Porphyromonadaceae</taxon>
        <taxon>Porphyromonas</taxon>
    </lineage>
</organism>
<dbReference type="InterPro" id="IPR027417">
    <property type="entry name" value="P-loop_NTPase"/>
</dbReference>
<sequence length="188" mass="21793">MTKLIIISAPSGTGKSTIIEKLLQDSDLNLHFSISATSRDARGEEIHGREYYFLTPQEFREKIEANEFVEYEEVYKDKYYGTLKSEVDRILRDEKNVIFDVDVVGAQNIKKYYSDRALAIFILPPSIEELRARLEKRGTDSTDTIRQRVAKAEKEIGYAHLFDLRFVNDDLTTCVEQIRTSIKRFLAK</sequence>
<dbReference type="Proteomes" id="UP000245462">
    <property type="component" value="Unassembled WGS sequence"/>
</dbReference>
<dbReference type="EMBL" id="QEKY01000022">
    <property type="protein sequence ID" value="PVZ06426.1"/>
    <property type="molecule type" value="Genomic_DNA"/>
</dbReference>
<feature type="domain" description="Guanylate kinase-like" evidence="14">
    <location>
        <begin position="2"/>
        <end position="183"/>
    </location>
</feature>
<evidence type="ECO:0000256" key="13">
    <source>
        <dbReference type="HAMAP-Rule" id="MF_00328"/>
    </source>
</evidence>
<dbReference type="GeneID" id="94551488"/>